<protein>
    <submittedName>
        <fullName evidence="2">Uncharacterized protein</fullName>
    </submittedName>
</protein>
<sequence>MPVTPDDIRRLYRDSEAASSAEARETAEAVKNDPDEARRMLQALYALGSEDRQIAELVDLVTRIGCMQLIAMAAHQDDEFAKRIGEVIVEGMETIARVNSRPARVPRGKVKTA</sequence>
<evidence type="ECO:0000313" key="3">
    <source>
        <dbReference type="Proteomes" id="UP000050509"/>
    </source>
</evidence>
<evidence type="ECO:0000313" key="2">
    <source>
        <dbReference type="EMBL" id="KPV52032.1"/>
    </source>
</evidence>
<organism evidence="2 3">
    <name type="scientific">Kouleothrix aurantiaca</name>
    <dbReference type="NCBI Taxonomy" id="186479"/>
    <lineage>
        <taxon>Bacteria</taxon>
        <taxon>Bacillati</taxon>
        <taxon>Chloroflexota</taxon>
        <taxon>Chloroflexia</taxon>
        <taxon>Chloroflexales</taxon>
        <taxon>Roseiflexineae</taxon>
        <taxon>Roseiflexaceae</taxon>
        <taxon>Kouleothrix</taxon>
    </lineage>
</organism>
<comment type="caution">
    <text evidence="2">The sequence shown here is derived from an EMBL/GenBank/DDBJ whole genome shotgun (WGS) entry which is preliminary data.</text>
</comment>
<evidence type="ECO:0000256" key="1">
    <source>
        <dbReference type="SAM" id="MobiDB-lite"/>
    </source>
</evidence>
<proteinExistence type="predicted"/>
<keyword evidence="3" id="KW-1185">Reference proteome</keyword>
<reference evidence="2 3" key="1">
    <citation type="submission" date="2015-09" db="EMBL/GenBank/DDBJ databases">
        <title>Draft genome sequence of Kouleothrix aurantiaca JCM 19913.</title>
        <authorList>
            <person name="Hemp J."/>
        </authorList>
    </citation>
    <scope>NUCLEOTIDE SEQUENCE [LARGE SCALE GENOMIC DNA]</scope>
    <source>
        <strain evidence="2 3">COM-B</strain>
    </source>
</reference>
<dbReference type="EMBL" id="LJCR01000684">
    <property type="protein sequence ID" value="KPV52032.1"/>
    <property type="molecule type" value="Genomic_DNA"/>
</dbReference>
<accession>A0A0P9D974</accession>
<dbReference type="Proteomes" id="UP000050509">
    <property type="component" value="Unassembled WGS sequence"/>
</dbReference>
<feature type="region of interest" description="Disordered" evidence="1">
    <location>
        <begin position="1"/>
        <end position="34"/>
    </location>
</feature>
<dbReference type="AlphaFoldDB" id="A0A0P9D974"/>
<gene>
    <name evidence="2" type="ORF">SE17_17865</name>
</gene>
<name>A0A0P9D974_9CHLR</name>